<dbReference type="OMA" id="DMDHSIH"/>
<evidence type="ECO:0000256" key="5">
    <source>
        <dbReference type="ARBA" id="ARBA00023128"/>
    </source>
</evidence>
<proteinExistence type="predicted"/>
<dbReference type="PANTHER" id="PTHR35447">
    <property type="entry name" value="BH3-INTERACTING DOMAIN DEATH AGONIST"/>
    <property type="match status" value="1"/>
</dbReference>
<reference evidence="8" key="2">
    <citation type="submission" date="2025-09" db="UniProtKB">
        <authorList>
            <consortium name="Ensembl"/>
        </authorList>
    </citation>
    <scope>IDENTIFICATION</scope>
</reference>
<dbReference type="GO" id="GO:0005829">
    <property type="term" value="C:cytosol"/>
    <property type="evidence" value="ECO:0007669"/>
    <property type="project" value="UniProtKB-UniRule"/>
</dbReference>
<organism evidence="8 9">
    <name type="scientific">Sphenodon punctatus</name>
    <name type="common">Tuatara</name>
    <name type="synonym">Hatteria punctata</name>
    <dbReference type="NCBI Taxonomy" id="8508"/>
    <lineage>
        <taxon>Eukaryota</taxon>
        <taxon>Metazoa</taxon>
        <taxon>Chordata</taxon>
        <taxon>Craniata</taxon>
        <taxon>Vertebrata</taxon>
        <taxon>Euteleostomi</taxon>
        <taxon>Lepidosauria</taxon>
        <taxon>Sphenodontia</taxon>
        <taxon>Sphenodontidae</taxon>
        <taxon>Sphenodon</taxon>
    </lineage>
</organism>
<dbReference type="GO" id="GO:0035556">
    <property type="term" value="P:intracellular signal transduction"/>
    <property type="evidence" value="ECO:0007669"/>
    <property type="project" value="UniProtKB-ARBA"/>
</dbReference>
<keyword evidence="5" id="KW-0496">Mitochondrion</keyword>
<accession>A0A8D0GXT7</accession>
<comment type="domain">
    <text evidence="7">Intact BH3 motif is required by BIK, BID, BAK, BAD and BAX for their pro-apoptotic activity and for their interaction with anti-apoptotic members of the Bcl-2 family.</text>
</comment>
<dbReference type="GO" id="GO:2001244">
    <property type="term" value="P:positive regulation of intrinsic apoptotic signaling pathway"/>
    <property type="evidence" value="ECO:0007669"/>
    <property type="project" value="UniProtKB-UniRule"/>
</dbReference>
<comment type="subcellular location">
    <subcellularLocation>
        <location evidence="7">Cytoplasm</location>
    </subcellularLocation>
    <subcellularLocation>
        <location evidence="7">Mitochondrion outer membrane</location>
    </subcellularLocation>
</comment>
<evidence type="ECO:0000256" key="6">
    <source>
        <dbReference type="ARBA" id="ARBA00023136"/>
    </source>
</evidence>
<dbReference type="Pfam" id="PF06393">
    <property type="entry name" value="BID"/>
    <property type="match status" value="1"/>
</dbReference>
<keyword evidence="3 7" id="KW-0053">Apoptosis</keyword>
<comment type="subunit">
    <text evidence="7">Forms heterodimers either with the pro-apoptotic protein BAX or the anti-apoptotic protein BCL2.</text>
</comment>
<evidence type="ECO:0000256" key="2">
    <source>
        <dbReference type="ARBA" id="ARBA00022490"/>
    </source>
</evidence>
<dbReference type="Ensembl" id="ENSSPUT00000012004.1">
    <property type="protein sequence ID" value="ENSSPUP00000011265.1"/>
    <property type="gene ID" value="ENSSPUG00000008650.1"/>
</dbReference>
<dbReference type="GO" id="GO:0090200">
    <property type="term" value="P:positive regulation of release of cytochrome c from mitochondria"/>
    <property type="evidence" value="ECO:0007669"/>
    <property type="project" value="UniProtKB-ARBA"/>
</dbReference>
<evidence type="ECO:0000256" key="7">
    <source>
        <dbReference type="PIRNR" id="PIRNR038018"/>
    </source>
</evidence>
<dbReference type="FunFam" id="1.10.437.10:FF:000010">
    <property type="entry name" value="BH3-interacting domain death agonist"/>
    <property type="match status" value="1"/>
</dbReference>
<reference evidence="8" key="1">
    <citation type="submission" date="2025-08" db="UniProtKB">
        <authorList>
            <consortium name="Ensembl"/>
        </authorList>
    </citation>
    <scope>IDENTIFICATION</scope>
</reference>
<evidence type="ECO:0000313" key="9">
    <source>
        <dbReference type="Proteomes" id="UP000694392"/>
    </source>
</evidence>
<dbReference type="GO" id="GO:2001238">
    <property type="term" value="P:positive regulation of extrinsic apoptotic signaling pathway"/>
    <property type="evidence" value="ECO:0007669"/>
    <property type="project" value="UniProtKB-UniRule"/>
</dbReference>
<dbReference type="PIRSF" id="PIRSF038018">
    <property type="entry name" value="BID"/>
    <property type="match status" value="1"/>
</dbReference>
<keyword evidence="2 7" id="KW-0963">Cytoplasm</keyword>
<name>A0A8D0GXT7_SPHPU</name>
<keyword evidence="6 7" id="KW-0472">Membrane</keyword>
<dbReference type="GO" id="GO:0001836">
    <property type="term" value="P:release of cytochrome c from mitochondria"/>
    <property type="evidence" value="ECO:0007669"/>
    <property type="project" value="UniProtKB-ARBA"/>
</dbReference>
<evidence type="ECO:0000256" key="1">
    <source>
        <dbReference type="ARBA" id="ARBA00015802"/>
    </source>
</evidence>
<sequence length="195" mass="21800">MFFWQGIQHSASSILVYSFLQSSSDCTFRKELESLWASSPVYLKTCCLSDSDDLDDGELQTDGNQTGRLWNGEPDSGSVVDEEIFRVIGAQLAEMGDRLAGEIQPTVISELVRQLANQNLSREEITRHLSRAVKGLAVTVPLDMEQEKAMVLLAMILAKQVANKVPSLLRRVFNATVSYINHNHRDYVTHLAEQS</sequence>
<dbReference type="InterPro" id="IPR036834">
    <property type="entry name" value="Bcl-2-like_sf"/>
</dbReference>
<dbReference type="GO" id="GO:0005741">
    <property type="term" value="C:mitochondrial outer membrane"/>
    <property type="evidence" value="ECO:0007669"/>
    <property type="project" value="UniProtKB-SubCell"/>
</dbReference>
<dbReference type="InterPro" id="IPR010479">
    <property type="entry name" value="BID"/>
</dbReference>
<evidence type="ECO:0000256" key="4">
    <source>
        <dbReference type="ARBA" id="ARBA00022787"/>
    </source>
</evidence>
<evidence type="ECO:0000256" key="3">
    <source>
        <dbReference type="ARBA" id="ARBA00022703"/>
    </source>
</evidence>
<dbReference type="PANTHER" id="PTHR35447:SF1">
    <property type="entry name" value="BH3-INTERACTING DOMAIN DEATH AGONIST"/>
    <property type="match status" value="1"/>
</dbReference>
<evidence type="ECO:0000313" key="8">
    <source>
        <dbReference type="Ensembl" id="ENSSPUP00000011265.1"/>
    </source>
</evidence>
<protein>
    <recommendedName>
        <fullName evidence="1 7">BH3-interacting domain death agonist</fullName>
    </recommendedName>
</protein>
<keyword evidence="4 7" id="KW-1000">Mitochondrion outer membrane</keyword>
<dbReference type="Proteomes" id="UP000694392">
    <property type="component" value="Unplaced"/>
</dbReference>
<dbReference type="SUPFAM" id="SSF56854">
    <property type="entry name" value="Bcl-2 inhibitors of programmed cell death"/>
    <property type="match status" value="1"/>
</dbReference>
<dbReference type="AlphaFoldDB" id="A0A8D0GXT7"/>
<keyword evidence="9" id="KW-1185">Reference proteome</keyword>
<dbReference type="GO" id="GO:0033554">
    <property type="term" value="P:cellular response to stress"/>
    <property type="evidence" value="ECO:0007669"/>
    <property type="project" value="UniProtKB-ARBA"/>
</dbReference>
<comment type="function">
    <text evidence="7">Induces caspases and apoptosis. Counters the protective effect of BCL2.</text>
</comment>
<dbReference type="GeneTree" id="ENSGT00940000166408"/>
<dbReference type="Gene3D" id="1.10.437.10">
    <property type="entry name" value="Blc2-like"/>
    <property type="match status" value="1"/>
</dbReference>